<dbReference type="InterPro" id="IPR048435">
    <property type="entry name" value="MASE6"/>
</dbReference>
<sequence length="343" mass="38058">MDPLKATSSDQLRIKVWQGLTTVMGTIAVILGVWNVGFNNAPVLGLVELGLALFSLLIYRKFKQGRETLFLQYAYIALFILIVGFAILSRPLMNGLFVWPLFLPILFYLSLGARDGFVLSVASLVLAFIVLSIKLNNEVALNASTVRLNFGLCYVLIWGISAVYEHNRMRIEKDLEKLALTDVLTGTKNRLAFKRDFAARVASGENFGLLLLDIDHFKKVNDNYGHEAGDEVLRHLTSELNQSCGSGNLYRHGGEEFCLLVAGDVKQVTVQAERIREDISHYDFGAELPIQVTVSIGVATLEDSNEGAVLLDIADRRMYQAKRNGRNCVVAFDIETTPSEIPA</sequence>
<proteinExistence type="predicted"/>
<dbReference type="EC" id="2.7.7.65" evidence="1"/>
<feature type="transmembrane region" description="Helical" evidence="3">
    <location>
        <begin position="94"/>
        <end position="111"/>
    </location>
</feature>
<dbReference type="PROSITE" id="PS50887">
    <property type="entry name" value="GGDEF"/>
    <property type="match status" value="1"/>
</dbReference>
<keyword evidence="6" id="KW-1185">Reference proteome</keyword>
<dbReference type="Proteomes" id="UP001597059">
    <property type="component" value="Unassembled WGS sequence"/>
</dbReference>
<organism evidence="5 6">
    <name type="scientific">Rhodanobacter aciditrophus</name>
    <dbReference type="NCBI Taxonomy" id="1623218"/>
    <lineage>
        <taxon>Bacteria</taxon>
        <taxon>Pseudomonadati</taxon>
        <taxon>Pseudomonadota</taxon>
        <taxon>Gammaproteobacteria</taxon>
        <taxon>Lysobacterales</taxon>
        <taxon>Rhodanobacteraceae</taxon>
        <taxon>Rhodanobacter</taxon>
    </lineage>
</organism>
<feature type="domain" description="GGDEF" evidence="4">
    <location>
        <begin position="205"/>
        <end position="334"/>
    </location>
</feature>
<keyword evidence="3" id="KW-0812">Transmembrane</keyword>
<keyword evidence="3" id="KW-0472">Membrane</keyword>
<comment type="catalytic activity">
    <reaction evidence="2">
        <text>2 GTP = 3',3'-c-di-GMP + 2 diphosphate</text>
        <dbReference type="Rhea" id="RHEA:24898"/>
        <dbReference type="ChEBI" id="CHEBI:33019"/>
        <dbReference type="ChEBI" id="CHEBI:37565"/>
        <dbReference type="ChEBI" id="CHEBI:58805"/>
        <dbReference type="EC" id="2.7.7.65"/>
    </reaction>
</comment>
<accession>A0ABW4B7I9</accession>
<dbReference type="InterPro" id="IPR043128">
    <property type="entry name" value="Rev_trsase/Diguanyl_cyclase"/>
</dbReference>
<gene>
    <name evidence="5" type="ORF">ACFQ45_14585</name>
</gene>
<feature type="transmembrane region" description="Helical" evidence="3">
    <location>
        <begin position="70"/>
        <end position="88"/>
    </location>
</feature>
<comment type="caution">
    <text evidence="5">The sequence shown here is derived from an EMBL/GenBank/DDBJ whole genome shotgun (WGS) entry which is preliminary data.</text>
</comment>
<dbReference type="RefSeq" id="WP_377368970.1">
    <property type="nucleotide sequence ID" value="NZ_JBHTMN010000017.1"/>
</dbReference>
<dbReference type="NCBIfam" id="TIGR00254">
    <property type="entry name" value="GGDEF"/>
    <property type="match status" value="1"/>
</dbReference>
<protein>
    <recommendedName>
        <fullName evidence="1">diguanylate cyclase</fullName>
        <ecNumber evidence="1">2.7.7.65</ecNumber>
    </recommendedName>
</protein>
<name>A0ABW4B7I9_9GAMM</name>
<feature type="transmembrane region" description="Helical" evidence="3">
    <location>
        <begin position="145"/>
        <end position="164"/>
    </location>
</feature>
<evidence type="ECO:0000256" key="1">
    <source>
        <dbReference type="ARBA" id="ARBA00012528"/>
    </source>
</evidence>
<dbReference type="InterPro" id="IPR050469">
    <property type="entry name" value="Diguanylate_Cyclase"/>
</dbReference>
<dbReference type="Gene3D" id="3.30.70.270">
    <property type="match status" value="1"/>
</dbReference>
<evidence type="ECO:0000313" key="5">
    <source>
        <dbReference type="EMBL" id="MFD1384595.1"/>
    </source>
</evidence>
<dbReference type="PANTHER" id="PTHR45138">
    <property type="entry name" value="REGULATORY COMPONENTS OF SENSORY TRANSDUCTION SYSTEM"/>
    <property type="match status" value="1"/>
</dbReference>
<evidence type="ECO:0000256" key="3">
    <source>
        <dbReference type="SAM" id="Phobius"/>
    </source>
</evidence>
<evidence type="ECO:0000313" key="6">
    <source>
        <dbReference type="Proteomes" id="UP001597059"/>
    </source>
</evidence>
<dbReference type="Pfam" id="PF20966">
    <property type="entry name" value="MASE6"/>
    <property type="match status" value="1"/>
</dbReference>
<dbReference type="EMBL" id="JBHTMN010000017">
    <property type="protein sequence ID" value="MFD1384595.1"/>
    <property type="molecule type" value="Genomic_DNA"/>
</dbReference>
<dbReference type="InterPro" id="IPR029787">
    <property type="entry name" value="Nucleotide_cyclase"/>
</dbReference>
<dbReference type="CDD" id="cd01949">
    <property type="entry name" value="GGDEF"/>
    <property type="match status" value="1"/>
</dbReference>
<evidence type="ECO:0000256" key="2">
    <source>
        <dbReference type="ARBA" id="ARBA00034247"/>
    </source>
</evidence>
<evidence type="ECO:0000259" key="4">
    <source>
        <dbReference type="PROSITE" id="PS50887"/>
    </source>
</evidence>
<dbReference type="SMART" id="SM00267">
    <property type="entry name" value="GGDEF"/>
    <property type="match status" value="1"/>
</dbReference>
<reference evidence="6" key="1">
    <citation type="journal article" date="2019" name="Int. J. Syst. Evol. Microbiol.">
        <title>The Global Catalogue of Microorganisms (GCM) 10K type strain sequencing project: providing services to taxonomists for standard genome sequencing and annotation.</title>
        <authorList>
            <consortium name="The Broad Institute Genomics Platform"/>
            <consortium name="The Broad Institute Genome Sequencing Center for Infectious Disease"/>
            <person name="Wu L."/>
            <person name="Ma J."/>
        </authorList>
    </citation>
    <scope>NUCLEOTIDE SEQUENCE [LARGE SCALE GENOMIC DNA]</scope>
    <source>
        <strain evidence="6">JCM 30774</strain>
    </source>
</reference>
<dbReference type="InterPro" id="IPR000160">
    <property type="entry name" value="GGDEF_dom"/>
</dbReference>
<feature type="transmembrane region" description="Helical" evidence="3">
    <location>
        <begin position="116"/>
        <end position="133"/>
    </location>
</feature>
<dbReference type="Pfam" id="PF00990">
    <property type="entry name" value="GGDEF"/>
    <property type="match status" value="1"/>
</dbReference>
<dbReference type="SUPFAM" id="SSF55073">
    <property type="entry name" value="Nucleotide cyclase"/>
    <property type="match status" value="1"/>
</dbReference>
<keyword evidence="3" id="KW-1133">Transmembrane helix</keyword>
<dbReference type="PANTHER" id="PTHR45138:SF9">
    <property type="entry name" value="DIGUANYLATE CYCLASE DGCM-RELATED"/>
    <property type="match status" value="1"/>
</dbReference>
<feature type="transmembrane region" description="Helical" evidence="3">
    <location>
        <begin position="12"/>
        <end position="34"/>
    </location>
</feature>
<feature type="transmembrane region" description="Helical" evidence="3">
    <location>
        <begin position="40"/>
        <end position="58"/>
    </location>
</feature>